<organism evidence="1 2">
    <name type="scientific">Bremia lactucae</name>
    <name type="common">Lettuce downy mildew</name>
    <dbReference type="NCBI Taxonomy" id="4779"/>
    <lineage>
        <taxon>Eukaryota</taxon>
        <taxon>Sar</taxon>
        <taxon>Stramenopiles</taxon>
        <taxon>Oomycota</taxon>
        <taxon>Peronosporomycetes</taxon>
        <taxon>Peronosporales</taxon>
        <taxon>Peronosporaceae</taxon>
        <taxon>Bremia</taxon>
    </lineage>
</organism>
<keyword evidence="2" id="KW-1185">Reference proteome</keyword>
<reference evidence="1 2" key="1">
    <citation type="journal article" date="2021" name="Genome Biol.">
        <title>AFLAP: assembly-free linkage analysis pipeline using k-mers from genome sequencing data.</title>
        <authorList>
            <person name="Fletcher K."/>
            <person name="Zhang L."/>
            <person name="Gil J."/>
            <person name="Han R."/>
            <person name="Cavanaugh K."/>
            <person name="Michelmore R."/>
        </authorList>
    </citation>
    <scope>NUCLEOTIDE SEQUENCE [LARGE SCALE GENOMIC DNA]</scope>
    <source>
        <strain evidence="1 2">SF5</strain>
    </source>
</reference>
<protein>
    <recommendedName>
        <fullName evidence="3">CCHC-type domain-containing protein</fullName>
    </recommendedName>
</protein>
<comment type="caution">
    <text evidence="1">The sequence shown here is derived from an EMBL/GenBank/DDBJ whole genome shotgun (WGS) entry which is preliminary data.</text>
</comment>
<dbReference type="EMBL" id="SHOA02000001">
    <property type="protein sequence ID" value="TDH70779.1"/>
    <property type="molecule type" value="Genomic_DNA"/>
</dbReference>
<dbReference type="KEGG" id="blac:94344979"/>
<proteinExistence type="predicted"/>
<evidence type="ECO:0000313" key="2">
    <source>
        <dbReference type="Proteomes" id="UP000294530"/>
    </source>
</evidence>
<name>A0A976FQM5_BRELC</name>
<evidence type="ECO:0000313" key="1">
    <source>
        <dbReference type="EMBL" id="TDH70779.1"/>
    </source>
</evidence>
<accession>A0A976FQM5</accession>
<gene>
    <name evidence="1" type="ORF">CCR75_001204</name>
</gene>
<evidence type="ECO:0008006" key="3">
    <source>
        <dbReference type="Google" id="ProtNLM"/>
    </source>
</evidence>
<dbReference type="RefSeq" id="XP_067820278.1">
    <property type="nucleotide sequence ID" value="XM_067959308.1"/>
</dbReference>
<dbReference type="AlphaFoldDB" id="A0A976FQM5"/>
<dbReference type="Proteomes" id="UP000294530">
    <property type="component" value="Unassembled WGS sequence"/>
</dbReference>
<dbReference type="OrthoDB" id="92642at2759"/>
<sequence>MIRDETIARGAWDVLEDFFNRRTMHNRVALNQKAAQGIVTTLAAASDPLDEQRQLIILLGSLPREHHVTIKIIEYIEGVTMLQARLIQHNSEIGVLPKPQSDFAPICFKCGKVGHKADCRSSKKKGSSLEYVFAVVQS</sequence>
<dbReference type="GeneID" id="94344979"/>